<gene>
    <name evidence="3" type="ORF">Bandiella_01357</name>
</gene>
<accession>A0ABZ0UM57</accession>
<dbReference type="InterPro" id="IPR036569">
    <property type="entry name" value="RpiB_LacA_LacB_sf"/>
</dbReference>
<dbReference type="EMBL" id="CP110820">
    <property type="protein sequence ID" value="WPX97211.1"/>
    <property type="molecule type" value="Genomic_DNA"/>
</dbReference>
<evidence type="ECO:0000313" key="3">
    <source>
        <dbReference type="EMBL" id="WPX97211.1"/>
    </source>
</evidence>
<evidence type="ECO:0000256" key="2">
    <source>
        <dbReference type="ARBA" id="ARBA00023235"/>
    </source>
</evidence>
<dbReference type="InterPro" id="IPR004785">
    <property type="entry name" value="RpiB"/>
</dbReference>
<dbReference type="Proteomes" id="UP001327219">
    <property type="component" value="Chromosome"/>
</dbReference>
<dbReference type="NCBIfam" id="TIGR00689">
    <property type="entry name" value="rpiB_lacA_lacB"/>
    <property type="match status" value="1"/>
</dbReference>
<keyword evidence="4" id="KW-1185">Reference proteome</keyword>
<dbReference type="SUPFAM" id="SSF89623">
    <property type="entry name" value="Ribose/Galactose isomerase RpiB/AlsB"/>
    <property type="match status" value="1"/>
</dbReference>
<name>A0ABZ0UM57_9RICK</name>
<sequence>MSMKKKNKIGIASDHAGYELKRELLCYLEETVVDYGTYNDEPVDYPDLAAELVKDIELGQINYGILICGSGIGMSICANRNKFARAALCYSMEAAKLAREHNDANILVLGARFTPFEDSKNILDIFLNTKFDGGRHLRRIKKYSASNL</sequence>
<organism evidence="3 4">
    <name type="scientific">Candidatus Bandiella euplotis</name>
    <dbReference type="NCBI Taxonomy" id="1664265"/>
    <lineage>
        <taxon>Bacteria</taxon>
        <taxon>Pseudomonadati</taxon>
        <taxon>Pseudomonadota</taxon>
        <taxon>Alphaproteobacteria</taxon>
        <taxon>Rickettsiales</taxon>
        <taxon>Candidatus Midichloriaceae</taxon>
        <taxon>Candidatus Bandiella</taxon>
    </lineage>
</organism>
<dbReference type="InterPro" id="IPR003500">
    <property type="entry name" value="RpiB_LacA_LacB"/>
</dbReference>
<dbReference type="Pfam" id="PF02502">
    <property type="entry name" value="LacAB_rpiB"/>
    <property type="match status" value="1"/>
</dbReference>
<proteinExistence type="inferred from homology"/>
<evidence type="ECO:0000256" key="1">
    <source>
        <dbReference type="ARBA" id="ARBA00008754"/>
    </source>
</evidence>
<dbReference type="PANTHER" id="PTHR30345:SF0">
    <property type="entry name" value="DNA DAMAGE-REPAIR_TOLERATION PROTEIN DRT102"/>
    <property type="match status" value="1"/>
</dbReference>
<dbReference type="NCBIfam" id="TIGR01120">
    <property type="entry name" value="rpiB"/>
    <property type="match status" value="1"/>
</dbReference>
<reference evidence="3 4" key="1">
    <citation type="submission" date="2022-11" db="EMBL/GenBank/DDBJ databases">
        <title>Host association and intracellularity evolved multiple times independently in the Rickettsiales.</title>
        <authorList>
            <person name="Castelli M."/>
            <person name="Nardi T."/>
            <person name="Gammuto L."/>
            <person name="Bellinzona G."/>
            <person name="Sabaneyeva E."/>
            <person name="Potekhin A."/>
            <person name="Serra V."/>
            <person name="Petroni G."/>
            <person name="Sassera D."/>
        </authorList>
    </citation>
    <scope>NUCLEOTIDE SEQUENCE [LARGE SCALE GENOMIC DNA]</scope>
    <source>
        <strain evidence="3 4">NDG2</strain>
    </source>
</reference>
<dbReference type="PANTHER" id="PTHR30345">
    <property type="entry name" value="RIBOSE-5-PHOSPHATE ISOMERASE B"/>
    <property type="match status" value="1"/>
</dbReference>
<keyword evidence="2 3" id="KW-0413">Isomerase</keyword>
<dbReference type="NCBIfam" id="NF004051">
    <property type="entry name" value="PRK05571.1"/>
    <property type="match status" value="1"/>
</dbReference>
<protein>
    <submittedName>
        <fullName evidence="3">Ribose-5-phosphate isomerase B</fullName>
    </submittedName>
</protein>
<dbReference type="Gene3D" id="3.40.1400.10">
    <property type="entry name" value="Sugar-phosphate isomerase, RpiB/LacA/LacB"/>
    <property type="match status" value="1"/>
</dbReference>
<comment type="similarity">
    <text evidence="1">Belongs to the LacAB/RpiB family.</text>
</comment>
<dbReference type="PIRSF" id="PIRSF005384">
    <property type="entry name" value="RpiB_LacA_B"/>
    <property type="match status" value="1"/>
</dbReference>
<evidence type="ECO:0000313" key="4">
    <source>
        <dbReference type="Proteomes" id="UP001327219"/>
    </source>
</evidence>
<dbReference type="GO" id="GO:0016853">
    <property type="term" value="F:isomerase activity"/>
    <property type="evidence" value="ECO:0007669"/>
    <property type="project" value="UniProtKB-KW"/>
</dbReference>